<dbReference type="Pfam" id="PF18998">
    <property type="entry name" value="Flg_new_2"/>
    <property type="match status" value="2"/>
</dbReference>
<dbReference type="InterPro" id="IPR044060">
    <property type="entry name" value="Bacterial_rp_domain"/>
</dbReference>
<sequence length="3159" mass="337008">YGTQGRTFADISTGTNAEFTVTAPEGYYVNAVTLISVADGSTVSEIVGYRAASHTFRIDNLSKDYEVSVTFVYIELGYTVYLLGTESGASIKIDGFDVAANISDDGKMLTYNGELVFGSTLNVQFTLGGKTVSADGVKVVNREGTSYYYEAVTGAFTPSDIRGQYSLVASDTLSISDVDTEIDIFVRLDSAAGAQPAVSVSHVGEGSLTATATGPVAPGTQVTFTATPNPGYVLKALIVNGEEVNVALGTYTVNVYSDVSAYAIFEEKEYVIAVNGVTHGIVNTTVTGVTANTSFDIRFIPSTGYALTSFTLVIGNAVYHPDLGASAVSGGVFDYTVPAEYVNGDITIDAVFTPIKYSVHVEYSGNGTVTGAYAGETLTVEYGTAFSLDLNALEGHYIGSVSVNGLGIAASSLISAVIDPETNNFVSGILSTEITGDTDIAIAFTPNAYTVTVAESAGGVTYVKKVSVDGTSTAYVDARTLTFGAGDTLWLKMSAESGYHLSELRINGTVNNDWFDSSVNVNDFSEVYFEAAVIEGNVTLRVTYAVNEYSIAVNATNKSLNFASYDVAPTTYGTVTISGYTADADNVYRGVNHGANVRITVAPRTARGYYISLFEVVYGDGANTTVNLTSSINPDGGSYILQSLSSDIVALNVEFKRRTYTYEHRLTTESLGSPYLCASGVSVTFSNPYSASATVVTDDGKYEYGLSFTVNVNPGTGYSRTQFDVNGEDRSSAVRANNYSAIISSDLLIEVQYSILVYSVKYSANAGGTYYIRNELGDMVWRSGVAVIDIGSTPPASGDYVYSEQSTPSGMIWIDKSTGAITATYNTRFVFVAIPSYGDYGYGVSKFAVNNSSYNIADGSGENAFQYTLVSDANAELTFEVYSYGVVIEAFEGGKATASPATVVWGNSTSISLVGNALDTGYVLTKVEFVRDGVSEVSQEALSLLSAGRAYTLYNVRTDVNVILTVERRGYDVTFSGDYNRTYGITDGNGNSFTLRAVAGAVINENVYGEVKREFYSDSGGIDLTTGSLIGRPDPEGEYIGLRFNDKLSVRLMPPEGYEVVAVTITMDGRSGALVSDPSGLTADDGTGVRSYTIDNVTGNVSVYVAYAIKQYKVTYETRSGGNYTDYTATTLSYYDALSITVLSDTGYYLSSVTINGQTVGTTHTKEGSSYRYTTDAADGTKLLVNAALVNNRTSITVTPEYGRQYFNVVFYVNNVAAVQNGGVWYSSDGTLELELENNSIIYDADNAAIIRQTLTAGYSISGVWLCNAVGLNGDGKDNISLPSGTGNNTYSAKGDSIRILLTEEILRYMDFEDANKSTLRIYYSVTQDEYDSSVANYLVTSDSGTNTGSEITGNAYESEFYIGVSFGDNKPAGSTHVYGTSARFTANITAYGTNKYKFEGFQEYIDGQWVYVQDGVNGITLMSDGYVMEYVIQSSRVFRAVFFRLYSVAVEIHPEFKYYSGSFISYNPAEMLYRLYSDMTAEAVYTESAANGVPLPNLANNREILTDSDTNGNDAVYVYYVRSGATLYLRGADRYVSNNATQGFTYKNVVTENGTQTTVNATYGTDGEVIGEDKTVYSYANNSLYVSLAMETIGSSSSGAGGTMSYVVNNATVTSLRDNSLVTSAGSTVQITMTPNSGYRFENVSYLYSLDAPDANGYRQFTDRYEEFDTSSGNITLTYYDENGNVVYASDLPAFEGRFSKVVLTIKEITENIILKVSFRKLITLTGSISFVTDEGSMRPDYSIEFSDILGSTPDGVYDYNDEVRFYISESISAQGEWSRYYQFVGYFINGINSYTQLGQYYPGTTTGAFVLNDLDGLSDGVNIVERRTGSGTSAVTEFVVDVVARFVPVYNVVVENVYEYENEYLDTGTVVATAASYNSSMPQYYASSYNVPALTSADGHTDKSFSMLGKLNSIATSGVSGANSPYNTWTDNRISLYWETSSSTYRFLSWQYYAFDGTSYSWQNIPYVDPSDSTNVVTRSSFNFPISCLFDTSYAAYVGFDGTLDAGFYYNASNYDTAGNYVSSTSIPAIIIRPVYQKVETLNLVKSTAIEDENVFIDGEGMVEPKIESTSLSYGSFNYGTVQTLLPSVISGYEFAGWYIVDNGGAGGRQALNLSASDDGLSDEVVDNVTYVGDYIQNADGTNTSETIYYNYNAATGTLLLRMLGSYVIYARYIRIYTVTLEISGLSGSASGLTVALPYLKYYVEDASAEGGWRLITGDAYTDQRTITLTDARVGSRIKVMLDTGYTGDPNDLNNFNPRFDRYSSVTVYDDSNNDIFMTGGDYELSKDGLPPATLDHNDPGGYNAAMEAMYVIVRANRNKRVSINFTAYGELELHNVYWGSAIKLPETLANALGDNNSENGVGGKYISDGGEFDGDGAVNGVIVIKNIPILPGANYDGSVSGDYGNRLLAGYGPIASDYISFGINFNGSSDGFSKWQKIVYYDSKTLTQYVWDAVNMQFVAQEVPSESQQKYPFAEGDSESAGNGTASEPFLISTIDHLKNVDALHRGCNAELGEVYFRVIANIELNESGNALLAPLCAPYTGADGVERTGGFNGHFDGGGYSLNNLNLNMSYSTNVGLFAATSSGAVIENVVLTGVNVTGGVNVGALVGEAVNTTIRNVSVVFGSLGSSVTGNNNVGGIAGYIRADRNNKTELIDVSVSGLTITASSGASYDEASGFIGGAGGIVGQIGLYAYVTSSVDSVSAANPEAGTYSRDVTVVSSTGAGGIAGTIAGDSSADGGSEQRAISYAVAIDPSLSSYVNGIAIGGVVGSIGQRRLVSDSYLALTKNGTIYSASATTSGAANFKEPTETNIYLLGAGGIAGHNTGTVRNVSVASNTGDNTITFIGSIVGGVVGVNFGNIEGATSSVRIYSSRSAGSSVYAGGSYGGIVGVNWSGNVFNVNFSVGSADNNYNAGSAALEVITNNGNYYTPTSGQNAPMHEPGVFADGTTVYIGGIVGYNLATVNTATFGGKLMFNRRSSDATSNKSYVAAGAGYNASGATLENMSASEWGVKLFHYVYVEQSGEDKQAVQYAYLGGAYGGNDGTVGSSNVAAPKFATAEYCGGAIKYTQASVEVGFTWTFYASGYLIGLATVDFVDISGSASSVIPYDINGSNIESLSKENAFYSVDCVKTGGTVNLLGKVAWNYVGYLRYIQITVV</sequence>
<reference evidence="2" key="2">
    <citation type="journal article" date="2021" name="PeerJ">
        <title>Extensive microbial diversity within the chicken gut microbiome revealed by metagenomics and culture.</title>
        <authorList>
            <person name="Gilroy R."/>
            <person name="Ravi A."/>
            <person name="Getino M."/>
            <person name="Pursley I."/>
            <person name="Horton D.L."/>
            <person name="Alikhan N.F."/>
            <person name="Baker D."/>
            <person name="Gharbi K."/>
            <person name="Hall N."/>
            <person name="Watson M."/>
            <person name="Adriaenssens E.M."/>
            <person name="Foster-Nyarko E."/>
            <person name="Jarju S."/>
            <person name="Secka A."/>
            <person name="Antonio M."/>
            <person name="Oren A."/>
            <person name="Chaudhuri R.R."/>
            <person name="La Ragione R."/>
            <person name="Hildebrand F."/>
            <person name="Pallen M.J."/>
        </authorList>
    </citation>
    <scope>NUCLEOTIDE SEQUENCE</scope>
    <source>
        <strain evidence="2">517</strain>
    </source>
</reference>
<feature type="domain" description="Bacterial repeat" evidence="1">
    <location>
        <begin position="1611"/>
        <end position="1644"/>
    </location>
</feature>
<reference evidence="2" key="1">
    <citation type="submission" date="2020-10" db="EMBL/GenBank/DDBJ databases">
        <authorList>
            <person name="Gilroy R."/>
        </authorList>
    </citation>
    <scope>NUCLEOTIDE SEQUENCE</scope>
    <source>
        <strain evidence="2">517</strain>
    </source>
</reference>
<organism evidence="2 3">
    <name type="scientific">Candidatus Stercoripulliclostridium pullicola</name>
    <dbReference type="NCBI Taxonomy" id="2840953"/>
    <lineage>
        <taxon>Bacteria</taxon>
        <taxon>Bacillati</taxon>
        <taxon>Bacillota</taxon>
        <taxon>Clostridia</taxon>
        <taxon>Eubacteriales</taxon>
        <taxon>Candidatus Stercoripulliclostridium</taxon>
    </lineage>
</organism>
<protein>
    <recommendedName>
        <fullName evidence="1">Bacterial repeat domain-containing protein</fullName>
    </recommendedName>
</protein>
<feature type="domain" description="Bacterial repeat" evidence="1">
    <location>
        <begin position="198"/>
        <end position="268"/>
    </location>
</feature>
<evidence type="ECO:0000313" key="2">
    <source>
        <dbReference type="EMBL" id="MBO8423948.1"/>
    </source>
</evidence>
<dbReference type="Proteomes" id="UP000727857">
    <property type="component" value="Unassembled WGS sequence"/>
</dbReference>
<gene>
    <name evidence="2" type="ORF">IAB16_02870</name>
</gene>
<proteinExistence type="predicted"/>
<evidence type="ECO:0000259" key="1">
    <source>
        <dbReference type="Pfam" id="PF18998"/>
    </source>
</evidence>
<name>A0A940DGT5_9FIRM</name>
<dbReference type="Gene3D" id="2.160.20.110">
    <property type="match status" value="1"/>
</dbReference>
<evidence type="ECO:0000313" key="3">
    <source>
        <dbReference type="Proteomes" id="UP000727857"/>
    </source>
</evidence>
<dbReference type="EMBL" id="JADINF010000069">
    <property type="protein sequence ID" value="MBO8423948.1"/>
    <property type="molecule type" value="Genomic_DNA"/>
</dbReference>
<feature type="non-terminal residue" evidence="2">
    <location>
        <position position="1"/>
    </location>
</feature>
<accession>A0A940DGT5</accession>
<comment type="caution">
    <text evidence="2">The sequence shown here is derived from an EMBL/GenBank/DDBJ whole genome shotgun (WGS) entry which is preliminary data.</text>
</comment>